<reference evidence="2" key="5">
    <citation type="journal article" date="2021" name="G3 (Bethesda)">
        <title>Aegilops tauschii genome assembly Aet v5.0 features greater sequence contiguity and improved annotation.</title>
        <authorList>
            <person name="Wang L."/>
            <person name="Zhu T."/>
            <person name="Rodriguez J.C."/>
            <person name="Deal K.R."/>
            <person name="Dubcovsky J."/>
            <person name="McGuire P.E."/>
            <person name="Lux T."/>
            <person name="Spannagl M."/>
            <person name="Mayer K.F.X."/>
            <person name="Baldrich P."/>
            <person name="Meyers B.C."/>
            <person name="Huo N."/>
            <person name="Gu Y.Q."/>
            <person name="Zhou H."/>
            <person name="Devos K.M."/>
            <person name="Bennetzen J.L."/>
            <person name="Unver T."/>
            <person name="Budak H."/>
            <person name="Gulick P.J."/>
            <person name="Galiba G."/>
            <person name="Kalapos B."/>
            <person name="Nelson D.R."/>
            <person name="Li P."/>
            <person name="You F.M."/>
            <person name="Luo M.C."/>
            <person name="Dvorak J."/>
        </authorList>
    </citation>
    <scope>NUCLEOTIDE SEQUENCE [LARGE SCALE GENOMIC DNA]</scope>
    <source>
        <strain evidence="2">cv. AL8/78</strain>
    </source>
</reference>
<reference evidence="2" key="4">
    <citation type="submission" date="2019-03" db="UniProtKB">
        <authorList>
            <consortium name="EnsemblPlants"/>
        </authorList>
    </citation>
    <scope>IDENTIFICATION</scope>
</reference>
<reference evidence="3" key="1">
    <citation type="journal article" date="2014" name="Science">
        <title>Ancient hybridizations among the ancestral genomes of bread wheat.</title>
        <authorList>
            <consortium name="International Wheat Genome Sequencing Consortium,"/>
            <person name="Marcussen T."/>
            <person name="Sandve S.R."/>
            <person name="Heier L."/>
            <person name="Spannagl M."/>
            <person name="Pfeifer M."/>
            <person name="Jakobsen K.S."/>
            <person name="Wulff B.B."/>
            <person name="Steuernagel B."/>
            <person name="Mayer K.F."/>
            <person name="Olsen O.A."/>
        </authorList>
    </citation>
    <scope>NUCLEOTIDE SEQUENCE [LARGE SCALE GENOMIC DNA]</scope>
    <source>
        <strain evidence="3">cv. AL8/78</strain>
    </source>
</reference>
<sequence length="194" mass="22190">MVEGSASNIANLKFLLLCFQQMSGLTINFDKSEVMVLGFPPEEAQGIADRLNCRLGSFPTTYLGIPISDSRLTVADLRPSVTRMQHRVEPWKRRWLSKAARVILINSSLVSLLWFLMSFYSLHETLHQEVAKYQSRFFWAGEGDKQKYHMVSWPDICNPKDQGGLGILSSRRMNIALLTRWLWRIANGEGGLWL</sequence>
<reference evidence="3" key="2">
    <citation type="journal article" date="2017" name="Nat. Plants">
        <title>The Aegilops tauschii genome reveals multiple impacts of transposons.</title>
        <authorList>
            <person name="Zhao G."/>
            <person name="Zou C."/>
            <person name="Li K."/>
            <person name="Wang K."/>
            <person name="Li T."/>
            <person name="Gao L."/>
            <person name="Zhang X."/>
            <person name="Wang H."/>
            <person name="Yang Z."/>
            <person name="Liu X."/>
            <person name="Jiang W."/>
            <person name="Mao L."/>
            <person name="Kong X."/>
            <person name="Jiao Y."/>
            <person name="Jia J."/>
        </authorList>
    </citation>
    <scope>NUCLEOTIDE SEQUENCE [LARGE SCALE GENOMIC DNA]</scope>
    <source>
        <strain evidence="3">cv. AL8/78</strain>
    </source>
</reference>
<organism evidence="2 3">
    <name type="scientific">Aegilops tauschii subsp. strangulata</name>
    <name type="common">Goatgrass</name>
    <dbReference type="NCBI Taxonomy" id="200361"/>
    <lineage>
        <taxon>Eukaryota</taxon>
        <taxon>Viridiplantae</taxon>
        <taxon>Streptophyta</taxon>
        <taxon>Embryophyta</taxon>
        <taxon>Tracheophyta</taxon>
        <taxon>Spermatophyta</taxon>
        <taxon>Magnoliopsida</taxon>
        <taxon>Liliopsida</taxon>
        <taxon>Poales</taxon>
        <taxon>Poaceae</taxon>
        <taxon>BOP clade</taxon>
        <taxon>Pooideae</taxon>
        <taxon>Triticodae</taxon>
        <taxon>Triticeae</taxon>
        <taxon>Triticinae</taxon>
        <taxon>Aegilops</taxon>
    </lineage>
</organism>
<dbReference type="PANTHER" id="PTHR33116">
    <property type="entry name" value="REVERSE TRANSCRIPTASE ZINC-BINDING DOMAIN-CONTAINING PROTEIN-RELATED-RELATED"/>
    <property type="match status" value="1"/>
</dbReference>
<evidence type="ECO:0000313" key="2">
    <source>
        <dbReference type="EnsemblPlants" id="AET5Gv21200100.2"/>
    </source>
</evidence>
<dbReference type="Gramene" id="AET5Gv21200100.2">
    <property type="protein sequence ID" value="AET5Gv21200100.2"/>
    <property type="gene ID" value="AET5Gv21200100"/>
</dbReference>
<protein>
    <submittedName>
        <fullName evidence="2">Uncharacterized protein</fullName>
    </submittedName>
</protein>
<feature type="signal peptide" evidence="1">
    <location>
        <begin position="1"/>
        <end position="24"/>
    </location>
</feature>
<dbReference type="PANTHER" id="PTHR33116:SF87">
    <property type="entry name" value="OS01G0158850 PROTEIN"/>
    <property type="match status" value="1"/>
</dbReference>
<dbReference type="Proteomes" id="UP000015105">
    <property type="component" value="Chromosome 5D"/>
</dbReference>
<name>A0A453MIR5_AEGTS</name>
<feature type="chain" id="PRO_5019435447" evidence="1">
    <location>
        <begin position="25"/>
        <end position="194"/>
    </location>
</feature>
<evidence type="ECO:0000256" key="1">
    <source>
        <dbReference type="SAM" id="SignalP"/>
    </source>
</evidence>
<proteinExistence type="predicted"/>
<keyword evidence="3" id="KW-1185">Reference proteome</keyword>
<evidence type="ECO:0000313" key="3">
    <source>
        <dbReference type="Proteomes" id="UP000015105"/>
    </source>
</evidence>
<dbReference type="AlphaFoldDB" id="A0A453MIR5"/>
<keyword evidence="1" id="KW-0732">Signal</keyword>
<reference evidence="2" key="3">
    <citation type="journal article" date="2017" name="Nature">
        <title>Genome sequence of the progenitor of the wheat D genome Aegilops tauschii.</title>
        <authorList>
            <person name="Luo M.C."/>
            <person name="Gu Y.Q."/>
            <person name="Puiu D."/>
            <person name="Wang H."/>
            <person name="Twardziok S.O."/>
            <person name="Deal K.R."/>
            <person name="Huo N."/>
            <person name="Zhu T."/>
            <person name="Wang L."/>
            <person name="Wang Y."/>
            <person name="McGuire P.E."/>
            <person name="Liu S."/>
            <person name="Long H."/>
            <person name="Ramasamy R.K."/>
            <person name="Rodriguez J.C."/>
            <person name="Van S.L."/>
            <person name="Yuan L."/>
            <person name="Wang Z."/>
            <person name="Xia Z."/>
            <person name="Xiao L."/>
            <person name="Anderson O.D."/>
            <person name="Ouyang S."/>
            <person name="Liang Y."/>
            <person name="Zimin A.V."/>
            <person name="Pertea G."/>
            <person name="Qi P."/>
            <person name="Bennetzen J.L."/>
            <person name="Dai X."/>
            <person name="Dawson M.W."/>
            <person name="Muller H.G."/>
            <person name="Kugler K."/>
            <person name="Rivarola-Duarte L."/>
            <person name="Spannagl M."/>
            <person name="Mayer K.F.X."/>
            <person name="Lu F.H."/>
            <person name="Bevan M.W."/>
            <person name="Leroy P."/>
            <person name="Li P."/>
            <person name="You F.M."/>
            <person name="Sun Q."/>
            <person name="Liu Z."/>
            <person name="Lyons E."/>
            <person name="Wicker T."/>
            <person name="Salzberg S.L."/>
            <person name="Devos K.M."/>
            <person name="Dvorak J."/>
        </authorList>
    </citation>
    <scope>NUCLEOTIDE SEQUENCE [LARGE SCALE GENOMIC DNA]</scope>
    <source>
        <strain evidence="2">cv. AL8/78</strain>
    </source>
</reference>
<dbReference type="STRING" id="200361.A0A453MIR5"/>
<accession>A0A453MIR5</accession>
<dbReference type="EnsemblPlants" id="AET5Gv21200100.2">
    <property type="protein sequence ID" value="AET5Gv21200100.2"/>
    <property type="gene ID" value="AET5Gv21200100"/>
</dbReference>